<feature type="transmembrane region" description="Helical" evidence="9">
    <location>
        <begin position="315"/>
        <end position="348"/>
    </location>
</feature>
<dbReference type="GO" id="GO:0055085">
    <property type="term" value="P:transmembrane transport"/>
    <property type="evidence" value="ECO:0007669"/>
    <property type="project" value="TreeGrafter"/>
</dbReference>
<feature type="transmembrane region" description="Helical" evidence="9">
    <location>
        <begin position="158"/>
        <end position="181"/>
    </location>
</feature>
<evidence type="ECO:0000256" key="2">
    <source>
        <dbReference type="ARBA" id="ARBA00009773"/>
    </source>
</evidence>
<dbReference type="AlphaFoldDB" id="H0E3D0"/>
<gene>
    <name evidence="10" type="ORF">PAI11_12980</name>
</gene>
<comment type="similarity">
    <text evidence="2">Belongs to the autoinducer-2 exporter (AI-2E) (TC 2.A.86) family.</text>
</comment>
<keyword evidence="6 9" id="KW-1133">Transmembrane helix</keyword>
<evidence type="ECO:0000256" key="3">
    <source>
        <dbReference type="ARBA" id="ARBA00022448"/>
    </source>
</evidence>
<dbReference type="Pfam" id="PF01594">
    <property type="entry name" value="AI-2E_transport"/>
    <property type="match status" value="1"/>
</dbReference>
<evidence type="ECO:0000256" key="7">
    <source>
        <dbReference type="ARBA" id="ARBA00023136"/>
    </source>
</evidence>
<feature type="transmembrane region" description="Helical" evidence="9">
    <location>
        <begin position="246"/>
        <end position="273"/>
    </location>
</feature>
<feature type="transmembrane region" description="Helical" evidence="9">
    <location>
        <begin position="221"/>
        <end position="240"/>
    </location>
</feature>
<dbReference type="GO" id="GO:0005886">
    <property type="term" value="C:plasma membrane"/>
    <property type="evidence" value="ECO:0007669"/>
    <property type="project" value="UniProtKB-SubCell"/>
</dbReference>
<comment type="subcellular location">
    <subcellularLocation>
        <location evidence="1">Cell membrane</location>
        <topology evidence="1">Multi-pass membrane protein</topology>
    </subcellularLocation>
</comment>
<reference evidence="10 11" key="1">
    <citation type="journal article" date="2013" name="Biodegradation">
        <title>Quantitative proteomic analysis of ibuprofen-degrading Patulibacter sp. strain I11.</title>
        <authorList>
            <person name="Almeida B."/>
            <person name="Kjeldal H."/>
            <person name="Lolas I."/>
            <person name="Knudsen A.D."/>
            <person name="Carvalho G."/>
            <person name="Nielsen K.L."/>
            <person name="Barreto Crespo M.T."/>
            <person name="Stensballe A."/>
            <person name="Nielsen J.L."/>
        </authorList>
    </citation>
    <scope>NUCLEOTIDE SEQUENCE [LARGE SCALE GENOMIC DNA]</scope>
    <source>
        <strain evidence="10 11">I11</strain>
    </source>
</reference>
<feature type="transmembrane region" description="Helical" evidence="9">
    <location>
        <begin position="42"/>
        <end position="60"/>
    </location>
</feature>
<evidence type="ECO:0000256" key="1">
    <source>
        <dbReference type="ARBA" id="ARBA00004651"/>
    </source>
</evidence>
<keyword evidence="3" id="KW-0813">Transport</keyword>
<feature type="transmembrane region" description="Helical" evidence="9">
    <location>
        <begin position="280"/>
        <end position="303"/>
    </location>
</feature>
<evidence type="ECO:0000256" key="5">
    <source>
        <dbReference type="ARBA" id="ARBA00022692"/>
    </source>
</evidence>
<dbReference type="PATRIC" id="fig|1097667.3.peg.1294"/>
<evidence type="ECO:0000256" key="9">
    <source>
        <dbReference type="SAM" id="Phobius"/>
    </source>
</evidence>
<dbReference type="PANTHER" id="PTHR21716:SF53">
    <property type="entry name" value="PERMEASE PERM-RELATED"/>
    <property type="match status" value="1"/>
</dbReference>
<keyword evidence="5 9" id="KW-0812">Transmembrane</keyword>
<accession>H0E3D0</accession>
<dbReference type="OrthoDB" id="9784366at2"/>
<feature type="compositionally biased region" description="Low complexity" evidence="8">
    <location>
        <begin position="375"/>
        <end position="391"/>
    </location>
</feature>
<feature type="transmembrane region" description="Helical" evidence="9">
    <location>
        <begin position="72"/>
        <end position="94"/>
    </location>
</feature>
<feature type="transmembrane region" description="Helical" evidence="9">
    <location>
        <begin position="18"/>
        <end position="36"/>
    </location>
</feature>
<dbReference type="InterPro" id="IPR002549">
    <property type="entry name" value="AI-2E-like"/>
</dbReference>
<keyword evidence="11" id="KW-1185">Reference proteome</keyword>
<evidence type="ECO:0000313" key="10">
    <source>
        <dbReference type="EMBL" id="EHN11814.1"/>
    </source>
</evidence>
<evidence type="ECO:0000313" key="11">
    <source>
        <dbReference type="Proteomes" id="UP000005143"/>
    </source>
</evidence>
<sequence length="391" mass="40526">MASSPPPQRVAIDQLSVLALRLGLIGLVGYGMLLVWGKLQFVLLPFAVAVLLSALLEPVARTLHGRLRLPRWIAAVLTVLGTIVLVAGILTWIAPDIFSKAEQLVNQVEDGIRQLPSVLHDLGVKDSDVQRFTDQLTKKLEESLGSIGGELSTGVVSVAQGVASVAASIFLALMMLIYLLIDGSGFWRGALRFVPRERRPSWHRAGKRSWRAVTLYVRSQVLVAAIDGIGIGVGLWILGIDLALPLGVFTFIVAFLPYVGAILAGIAAALVALSTDGVDGMLGAIVVTIIVQQVEGNILYPLLIGRSLRLHPMTVLLGVGAGGALLGIAGAFLATPLIAAVAAGAGWLDEEDHPDGLGHEPPDDGAGPPPGASAGGAASASGGAPQPAGGW</sequence>
<evidence type="ECO:0000256" key="4">
    <source>
        <dbReference type="ARBA" id="ARBA00022475"/>
    </source>
</evidence>
<evidence type="ECO:0000256" key="8">
    <source>
        <dbReference type="SAM" id="MobiDB-lite"/>
    </source>
</evidence>
<comment type="caution">
    <text evidence="10">The sequence shown here is derived from an EMBL/GenBank/DDBJ whole genome shotgun (WGS) entry which is preliminary data.</text>
</comment>
<dbReference type="EMBL" id="AGUD01000065">
    <property type="protein sequence ID" value="EHN11814.1"/>
    <property type="molecule type" value="Genomic_DNA"/>
</dbReference>
<keyword evidence="4" id="KW-1003">Cell membrane</keyword>
<dbReference type="Proteomes" id="UP000005143">
    <property type="component" value="Unassembled WGS sequence"/>
</dbReference>
<dbReference type="RefSeq" id="WP_007572213.1">
    <property type="nucleotide sequence ID" value="NZ_AGUD01000065.1"/>
</dbReference>
<keyword evidence="7 9" id="KW-0472">Membrane</keyword>
<feature type="region of interest" description="Disordered" evidence="8">
    <location>
        <begin position="350"/>
        <end position="391"/>
    </location>
</feature>
<name>H0E3D0_9ACTN</name>
<evidence type="ECO:0000256" key="6">
    <source>
        <dbReference type="ARBA" id="ARBA00022989"/>
    </source>
</evidence>
<proteinExistence type="inferred from homology"/>
<dbReference type="PANTHER" id="PTHR21716">
    <property type="entry name" value="TRANSMEMBRANE PROTEIN"/>
    <property type="match status" value="1"/>
</dbReference>
<protein>
    <submittedName>
        <fullName evidence="10">Putative integral membrane protein</fullName>
    </submittedName>
</protein>
<organism evidence="10 11">
    <name type="scientific">Patulibacter medicamentivorans</name>
    <dbReference type="NCBI Taxonomy" id="1097667"/>
    <lineage>
        <taxon>Bacteria</taxon>
        <taxon>Bacillati</taxon>
        <taxon>Actinomycetota</taxon>
        <taxon>Thermoleophilia</taxon>
        <taxon>Solirubrobacterales</taxon>
        <taxon>Patulibacteraceae</taxon>
        <taxon>Patulibacter</taxon>
    </lineage>
</organism>